<feature type="compositionally biased region" description="Polar residues" evidence="1">
    <location>
        <begin position="223"/>
        <end position="238"/>
    </location>
</feature>
<feature type="compositionally biased region" description="Polar residues" evidence="1">
    <location>
        <begin position="410"/>
        <end position="419"/>
    </location>
</feature>
<comment type="caution">
    <text evidence="2">The sequence shown here is derived from an EMBL/GenBank/DDBJ whole genome shotgun (WGS) entry which is preliminary data.</text>
</comment>
<feature type="compositionally biased region" description="Polar residues" evidence="1">
    <location>
        <begin position="481"/>
        <end position="497"/>
    </location>
</feature>
<proteinExistence type="predicted"/>
<dbReference type="EMBL" id="JASNWA010000007">
    <property type="protein sequence ID" value="KAK3173202.1"/>
    <property type="molecule type" value="Genomic_DNA"/>
</dbReference>
<feature type="compositionally biased region" description="Low complexity" evidence="1">
    <location>
        <begin position="361"/>
        <end position="399"/>
    </location>
</feature>
<organism evidence="2 3">
    <name type="scientific">Lepraria neglecta</name>
    <dbReference type="NCBI Taxonomy" id="209136"/>
    <lineage>
        <taxon>Eukaryota</taxon>
        <taxon>Fungi</taxon>
        <taxon>Dikarya</taxon>
        <taxon>Ascomycota</taxon>
        <taxon>Pezizomycotina</taxon>
        <taxon>Lecanoromycetes</taxon>
        <taxon>OSLEUM clade</taxon>
        <taxon>Lecanoromycetidae</taxon>
        <taxon>Lecanorales</taxon>
        <taxon>Lecanorineae</taxon>
        <taxon>Stereocaulaceae</taxon>
        <taxon>Lepraria</taxon>
    </lineage>
</organism>
<feature type="compositionally biased region" description="Polar residues" evidence="1">
    <location>
        <begin position="252"/>
        <end position="272"/>
    </location>
</feature>
<dbReference type="AlphaFoldDB" id="A0AAE0DKB2"/>
<feature type="compositionally biased region" description="Pro residues" evidence="1">
    <location>
        <begin position="466"/>
        <end position="476"/>
    </location>
</feature>
<feature type="region of interest" description="Disordered" evidence="1">
    <location>
        <begin position="330"/>
        <end position="508"/>
    </location>
</feature>
<feature type="compositionally biased region" description="Polar residues" evidence="1">
    <location>
        <begin position="35"/>
        <end position="79"/>
    </location>
</feature>
<gene>
    <name evidence="2" type="ORF">OEA41_006531</name>
</gene>
<evidence type="ECO:0000313" key="2">
    <source>
        <dbReference type="EMBL" id="KAK3173202.1"/>
    </source>
</evidence>
<feature type="compositionally biased region" description="Low complexity" evidence="1">
    <location>
        <begin position="330"/>
        <end position="342"/>
    </location>
</feature>
<dbReference type="Proteomes" id="UP001276659">
    <property type="component" value="Unassembled WGS sequence"/>
</dbReference>
<reference evidence="2" key="1">
    <citation type="submission" date="2022-11" db="EMBL/GenBank/DDBJ databases">
        <title>Chromosomal genome sequence assembly and mating type (MAT) locus characterization of the leprose asexual lichenized fungus Lepraria neglecta (Nyl.) Erichsen.</title>
        <authorList>
            <person name="Allen J.L."/>
            <person name="Pfeffer B."/>
        </authorList>
    </citation>
    <scope>NUCLEOTIDE SEQUENCE</scope>
    <source>
        <strain evidence="2">Allen 5258</strain>
    </source>
</reference>
<name>A0AAE0DKB2_9LECA</name>
<keyword evidence="3" id="KW-1185">Reference proteome</keyword>
<feature type="region of interest" description="Disordered" evidence="1">
    <location>
        <begin position="223"/>
        <end position="272"/>
    </location>
</feature>
<evidence type="ECO:0000313" key="3">
    <source>
        <dbReference type="Proteomes" id="UP001276659"/>
    </source>
</evidence>
<accession>A0AAE0DKB2</accession>
<feature type="region of interest" description="Disordered" evidence="1">
    <location>
        <begin position="22"/>
        <end position="88"/>
    </location>
</feature>
<evidence type="ECO:0000256" key="1">
    <source>
        <dbReference type="SAM" id="MobiDB-lite"/>
    </source>
</evidence>
<sequence>MAEQSRSFRKFMMDPKSSVMTYIADNIPPDRIAPQQGSAQTNPLNGQPAQDPNGFQQNLGQNQPNQAISALSQSSSPQPTYGRPAQSPPLLFGQAYVASNLNQPTSAVSSSSNIQTVVRTETPQWRIQDTQLAQPQAQSLSSQSNVLSMGALGQGPPPAEHNTQETASIAYELEAQAHRIWSLRVEHSWEFEGYSESGHQSVISGWQAQYEMWADTVLDFQEGHSNPSDAKSSISSNGLMDGTAQGWDLQGRQDNSGHQELQNNNMQSHGPMQAQEMPQLQNLSIGQNLPPQANMANFQSERPTFPGAFPPSSPPTATGGVVNQNMPLQQQQQQNPPLQQMPVGQNGMPNMGTGAQNGQFMQPGPLPAQQGQGMPPGQGPYQQGQSMPQGAGAYPQQGQNLPSGAAPSGSAPNMQQGQSMPPGGRPNMQQGQTIPPAGGPNIQQRPNMAQGSAPNMQQRQNMGQGPPSPPRNPTPSGPNMQPYSSPRPGSQVTSSLQVGGPIQGNARR</sequence>
<feature type="compositionally biased region" description="Polar residues" evidence="1">
    <location>
        <begin position="441"/>
        <end position="463"/>
    </location>
</feature>
<protein>
    <submittedName>
        <fullName evidence="2">Uncharacterized protein</fullName>
    </submittedName>
</protein>